<reference evidence="2" key="1">
    <citation type="journal article" date="2020" name="New Phytol.">
        <title>Comparative genomics reveals dynamic genome evolution in host specialist ectomycorrhizal fungi.</title>
        <authorList>
            <person name="Lofgren L.A."/>
            <person name="Nguyen N.H."/>
            <person name="Vilgalys R."/>
            <person name="Ruytinx J."/>
            <person name="Liao H.L."/>
            <person name="Branco S."/>
            <person name="Kuo A."/>
            <person name="LaButti K."/>
            <person name="Lipzen A."/>
            <person name="Andreopoulos W."/>
            <person name="Pangilinan J."/>
            <person name="Riley R."/>
            <person name="Hundley H."/>
            <person name="Na H."/>
            <person name="Barry K."/>
            <person name="Grigoriev I.V."/>
            <person name="Stajich J.E."/>
            <person name="Kennedy P.G."/>
        </authorList>
    </citation>
    <scope>NUCLEOTIDE SEQUENCE</scope>
    <source>
        <strain evidence="2">DOB743</strain>
    </source>
</reference>
<keyword evidence="3" id="KW-1185">Reference proteome</keyword>
<organism evidence="2 3">
    <name type="scientific">Suillus placidus</name>
    <dbReference type="NCBI Taxonomy" id="48579"/>
    <lineage>
        <taxon>Eukaryota</taxon>
        <taxon>Fungi</taxon>
        <taxon>Dikarya</taxon>
        <taxon>Basidiomycota</taxon>
        <taxon>Agaricomycotina</taxon>
        <taxon>Agaricomycetes</taxon>
        <taxon>Agaricomycetidae</taxon>
        <taxon>Boletales</taxon>
        <taxon>Suillineae</taxon>
        <taxon>Suillaceae</taxon>
        <taxon>Suillus</taxon>
    </lineage>
</organism>
<feature type="region of interest" description="Disordered" evidence="1">
    <location>
        <begin position="66"/>
        <end position="87"/>
    </location>
</feature>
<accession>A0A9P6ZLW0</accession>
<protein>
    <submittedName>
        <fullName evidence="2">Uncharacterized protein</fullName>
    </submittedName>
</protein>
<name>A0A9P6ZLW0_9AGAM</name>
<sequence>MSNSGNKKSAKQIMEEKQAEMEAELARLQAAVQQEEEEERKRLEAEKQKAIEETHQRLLERARLQKEKAREAAMAAQGSGAPGMPEKSCSTCTSKKRVCVWTEAVANTRVKTCDTCCKLKDKCAGGNPAGRAMDAKSKGKKRDRGEGTPSPKGKGKRCQRSPDMDIEEISNPRTIIGEEEHWAEYDYQAWVAAANSIVAELARTNGLLERSIVAAESSRAAMERSSDAMVRFVEEQRAFQALLLESVRGGSGGPAEEKSGEGSGEEEEGETGAGDVEMGA</sequence>
<proteinExistence type="predicted"/>
<gene>
    <name evidence="2" type="ORF">EV702DRAFT_1049223</name>
</gene>
<feature type="region of interest" description="Disordered" evidence="1">
    <location>
        <begin position="126"/>
        <end position="164"/>
    </location>
</feature>
<evidence type="ECO:0000313" key="2">
    <source>
        <dbReference type="EMBL" id="KAG1770773.1"/>
    </source>
</evidence>
<dbReference type="EMBL" id="JABBWD010000063">
    <property type="protein sequence ID" value="KAG1770773.1"/>
    <property type="molecule type" value="Genomic_DNA"/>
</dbReference>
<evidence type="ECO:0000313" key="3">
    <source>
        <dbReference type="Proteomes" id="UP000714275"/>
    </source>
</evidence>
<comment type="caution">
    <text evidence="2">The sequence shown here is derived from an EMBL/GenBank/DDBJ whole genome shotgun (WGS) entry which is preliminary data.</text>
</comment>
<dbReference type="OrthoDB" id="2684534at2759"/>
<feature type="region of interest" description="Disordered" evidence="1">
    <location>
        <begin position="244"/>
        <end position="280"/>
    </location>
</feature>
<dbReference type="AlphaFoldDB" id="A0A9P6ZLW0"/>
<evidence type="ECO:0000256" key="1">
    <source>
        <dbReference type="SAM" id="MobiDB-lite"/>
    </source>
</evidence>
<dbReference type="Proteomes" id="UP000714275">
    <property type="component" value="Unassembled WGS sequence"/>
</dbReference>